<keyword evidence="5 8" id="KW-0862">Zinc</keyword>
<dbReference type="GO" id="GO:0008270">
    <property type="term" value="F:zinc ion binding"/>
    <property type="evidence" value="ECO:0007669"/>
    <property type="project" value="UniProtKB-UniRule"/>
</dbReference>
<dbReference type="HAMAP" id="MF_00687">
    <property type="entry name" value="KduI"/>
    <property type="match status" value="1"/>
</dbReference>
<feature type="binding site" evidence="8">
    <location>
        <position position="534"/>
    </location>
    <ligand>
        <name>Zn(2+)</name>
        <dbReference type="ChEBI" id="CHEBI:29105"/>
    </ligand>
</feature>
<dbReference type="GO" id="GO:0019698">
    <property type="term" value="P:D-galacturonate catabolic process"/>
    <property type="evidence" value="ECO:0007669"/>
    <property type="project" value="TreeGrafter"/>
</dbReference>
<evidence type="ECO:0000313" key="11">
    <source>
        <dbReference type="Proteomes" id="UP000713596"/>
    </source>
</evidence>
<feature type="binding site" evidence="8">
    <location>
        <position position="576"/>
    </location>
    <ligand>
        <name>Zn(2+)</name>
        <dbReference type="ChEBI" id="CHEBI:29105"/>
    </ligand>
</feature>
<dbReference type="NCBIfam" id="NF002091">
    <property type="entry name" value="PRK00924.1"/>
    <property type="match status" value="1"/>
</dbReference>
<evidence type="ECO:0000259" key="9">
    <source>
        <dbReference type="Pfam" id="PF01095"/>
    </source>
</evidence>
<keyword evidence="6" id="KW-0063">Aspartyl esterase</keyword>
<dbReference type="InterPro" id="IPR014710">
    <property type="entry name" value="RmlC-like_jellyroll"/>
</dbReference>
<dbReference type="GO" id="GO:0008697">
    <property type="term" value="F:4-deoxy-L-threo-5-hexosulose-uronate ketol-isomerase activity"/>
    <property type="evidence" value="ECO:0007669"/>
    <property type="project" value="UniProtKB-UniRule"/>
</dbReference>
<comment type="cofactor">
    <cofactor evidence="8">
        <name>Zn(2+)</name>
        <dbReference type="ChEBI" id="CHEBI:29105"/>
    </cofactor>
    <text evidence="8">Binds 1 zinc ion per subunit.</text>
</comment>
<dbReference type="PANTHER" id="PTHR38461">
    <property type="entry name" value="4-DEOXY-L-THREO-5-HEXOSULOSE-URONATE KETOL-ISOMERASE"/>
    <property type="match status" value="1"/>
</dbReference>
<dbReference type="InterPro" id="IPR011051">
    <property type="entry name" value="RmlC_Cupin_sf"/>
</dbReference>
<dbReference type="Gene3D" id="2.60.120.10">
    <property type="entry name" value="Jelly Rolls"/>
    <property type="match status" value="1"/>
</dbReference>
<reference evidence="10" key="2">
    <citation type="submission" date="2021-04" db="EMBL/GenBank/DDBJ databases">
        <authorList>
            <person name="Gilroy R."/>
        </authorList>
    </citation>
    <scope>NUCLEOTIDE SEQUENCE</scope>
    <source>
        <strain evidence="10">B5_2728</strain>
    </source>
</reference>
<feature type="domain" description="Pectinesterase catalytic" evidence="9">
    <location>
        <begin position="10"/>
        <end position="136"/>
    </location>
</feature>
<accession>A0A948T3D3</accession>
<keyword evidence="7 8" id="KW-0413">Isomerase</keyword>
<dbReference type="CDD" id="cd20491">
    <property type="entry name" value="cupin_KduI_C"/>
    <property type="match status" value="1"/>
</dbReference>
<dbReference type="GO" id="GO:0042840">
    <property type="term" value="P:D-glucuronate catabolic process"/>
    <property type="evidence" value="ECO:0007669"/>
    <property type="project" value="TreeGrafter"/>
</dbReference>
<dbReference type="CDD" id="cd20294">
    <property type="entry name" value="cupin_KduI_N"/>
    <property type="match status" value="1"/>
</dbReference>
<feature type="binding site" evidence="8">
    <location>
        <position position="527"/>
    </location>
    <ligand>
        <name>Zn(2+)</name>
        <dbReference type="ChEBI" id="CHEBI:29105"/>
    </ligand>
</feature>
<evidence type="ECO:0000256" key="7">
    <source>
        <dbReference type="ARBA" id="ARBA00023235"/>
    </source>
</evidence>
<evidence type="ECO:0000256" key="8">
    <source>
        <dbReference type="HAMAP-Rule" id="MF_00687"/>
    </source>
</evidence>
<evidence type="ECO:0000256" key="2">
    <source>
        <dbReference type="ARBA" id="ARBA00008086"/>
    </source>
</evidence>
<dbReference type="Proteomes" id="UP000713596">
    <property type="component" value="Unassembled WGS sequence"/>
</dbReference>
<dbReference type="InterPro" id="IPR000070">
    <property type="entry name" value="Pectinesterase_cat"/>
</dbReference>
<dbReference type="Gene3D" id="2.60.120.520">
    <property type="entry name" value="pectin degrading enzyme 5-keto 4- deoxyuronate isomerase, domain 1"/>
    <property type="match status" value="1"/>
</dbReference>
<dbReference type="AlphaFoldDB" id="A0A948T3D3"/>
<dbReference type="InterPro" id="IPR007045">
    <property type="entry name" value="KduI"/>
</dbReference>
<organism evidence="10 11">
    <name type="scientific">Candidatus Allofournierella pullistercoris</name>
    <dbReference type="NCBI Taxonomy" id="2838597"/>
    <lineage>
        <taxon>Bacteria</taxon>
        <taxon>Bacillati</taxon>
        <taxon>Bacillota</taxon>
        <taxon>Clostridia</taxon>
        <taxon>Eubacteriales</taxon>
        <taxon>Oscillospiraceae</taxon>
        <taxon>Allofournierella</taxon>
    </lineage>
</organism>
<dbReference type="GO" id="GO:0045490">
    <property type="term" value="P:pectin catabolic process"/>
    <property type="evidence" value="ECO:0007669"/>
    <property type="project" value="UniProtKB-UniRule"/>
</dbReference>
<dbReference type="InterPro" id="IPR021120">
    <property type="entry name" value="KduI/IolB_isomerase"/>
</dbReference>
<dbReference type="Gene3D" id="2.160.20.10">
    <property type="entry name" value="Single-stranded right-handed beta-helix, Pectin lyase-like"/>
    <property type="match status" value="1"/>
</dbReference>
<comment type="caution">
    <text evidence="10">The sequence shown here is derived from an EMBL/GenBank/DDBJ whole genome shotgun (WGS) entry which is preliminary data.</text>
</comment>
<gene>
    <name evidence="8 10" type="primary">kduI</name>
    <name evidence="10" type="ORF">H9882_07030</name>
</gene>
<dbReference type="GO" id="GO:0030599">
    <property type="term" value="F:pectinesterase activity"/>
    <property type="evidence" value="ECO:0007669"/>
    <property type="project" value="InterPro"/>
</dbReference>
<evidence type="ECO:0000256" key="5">
    <source>
        <dbReference type="ARBA" id="ARBA00022833"/>
    </source>
</evidence>
<name>A0A948T3D3_9FIRM</name>
<dbReference type="EC" id="5.3.1.17" evidence="8"/>
<dbReference type="SUPFAM" id="SSF51126">
    <property type="entry name" value="Pectin lyase-like"/>
    <property type="match status" value="1"/>
</dbReference>
<dbReference type="InterPro" id="IPR012334">
    <property type="entry name" value="Pectin_lyas_fold"/>
</dbReference>
<comment type="function">
    <text evidence="8">Catalyzes the isomerization of 5-dehydro-4-deoxy-D-glucuronate to 3-deoxy-D-glycero-2,5-hexodiulosonate.</text>
</comment>
<evidence type="ECO:0000256" key="1">
    <source>
        <dbReference type="ARBA" id="ARBA00000552"/>
    </source>
</evidence>
<reference evidence="10" key="1">
    <citation type="journal article" date="2021" name="PeerJ">
        <title>Extensive microbial diversity within the chicken gut microbiome revealed by metagenomics and culture.</title>
        <authorList>
            <person name="Gilroy R."/>
            <person name="Ravi A."/>
            <person name="Getino M."/>
            <person name="Pursley I."/>
            <person name="Horton D.L."/>
            <person name="Alikhan N.F."/>
            <person name="Baker D."/>
            <person name="Gharbi K."/>
            <person name="Hall N."/>
            <person name="Watson M."/>
            <person name="Adriaenssens E.M."/>
            <person name="Foster-Nyarko E."/>
            <person name="Jarju S."/>
            <person name="Secka A."/>
            <person name="Antonio M."/>
            <person name="Oren A."/>
            <person name="Chaudhuri R.R."/>
            <person name="La Ragione R."/>
            <person name="Hildebrand F."/>
            <person name="Pallen M.J."/>
        </authorList>
    </citation>
    <scope>NUCLEOTIDE SEQUENCE</scope>
    <source>
        <strain evidence="10">B5_2728</strain>
    </source>
</reference>
<evidence type="ECO:0000313" key="10">
    <source>
        <dbReference type="EMBL" id="MBU3806627.1"/>
    </source>
</evidence>
<keyword evidence="4" id="KW-0378">Hydrolase</keyword>
<evidence type="ECO:0000256" key="6">
    <source>
        <dbReference type="ARBA" id="ARBA00023085"/>
    </source>
</evidence>
<comment type="pathway">
    <text evidence="8">Glycan metabolism; pectin degradation; 2-dehydro-3-deoxy-D-gluconate from pectin: step 4/5.</text>
</comment>
<sequence>MRPILVGTGGQFATIGAALASVPEGQPICLQLQPGIYREKVELLNRSAYIRGAGMGETRIIWQDAAYSTHPDGRRTGTFRSHTFLAQGPCLWLEDLTIENQSGAPQKAGQAVVAALYSRWVLARRVEFSSFQDTLFCGPLPPKERLPDGFLGPMQNQPREQSFQLYQDCRIAGEVDFIFGGAQAVFQNCQLHLRDAGRIGYLAAPSGFSHQLGMVFWYCTITADPTACFYLARPWRSEGAARFWRCSFPSQMEPEGFSRWQETGAKYRFSIGPNLPQSVRWATRMTSQQARQLAGQITCQQDDLLQQLDTTFPLENNQLQIEYIQEDDTMDIRYSCNQKDFKRYTTQETREEFLIQNLYQADQVVAVYSHVDRMVTLGCMPVERSVNLEQGMDIWHNFGTQYLLQRREMGLFNLGGQGRVTVDGTVYPMGYKDCLYIAMGAKEVVFDSEDATNPAKFFMVSAPAHCSYETRLIRLEDAAKKPLGSNETANKRVINQFIHPSVLKTCQLSMGMTCLESGSVWNTMPAHTHERRMEIYTYFEVPQDQVVFHMMGEGNETRHIVMQNEEAVISPSWSIHSGVGTSNYSFIWAMGGENQEFDDMDVISTTQLR</sequence>
<dbReference type="Pfam" id="PF04962">
    <property type="entry name" value="KduI"/>
    <property type="match status" value="1"/>
</dbReference>
<protein>
    <recommendedName>
        <fullName evidence="8">4-deoxy-L-threo-5-hexosulose-uronate ketol-isomerase</fullName>
        <ecNumber evidence="8">5.3.1.17</ecNumber>
    </recommendedName>
    <alternativeName>
        <fullName evidence="8">5-keto-4-deoxyuronate isomerase</fullName>
    </alternativeName>
    <alternativeName>
        <fullName evidence="8">DKI isomerase</fullName>
    </alternativeName>
</protein>
<evidence type="ECO:0000256" key="3">
    <source>
        <dbReference type="ARBA" id="ARBA00022723"/>
    </source>
</evidence>
<dbReference type="InterPro" id="IPR011050">
    <property type="entry name" value="Pectin_lyase_fold/virulence"/>
</dbReference>
<evidence type="ECO:0000256" key="4">
    <source>
        <dbReference type="ARBA" id="ARBA00022801"/>
    </source>
</evidence>
<comment type="catalytic activity">
    <reaction evidence="1 8">
        <text>5-dehydro-4-deoxy-D-glucuronate = 3-deoxy-D-glycero-2,5-hexodiulosonate</text>
        <dbReference type="Rhea" id="RHEA:23896"/>
        <dbReference type="ChEBI" id="CHEBI:17117"/>
        <dbReference type="ChEBI" id="CHEBI:29071"/>
        <dbReference type="EC" id="5.3.1.17"/>
    </reaction>
</comment>
<keyword evidence="3 8" id="KW-0479">Metal-binding</keyword>
<dbReference type="SUPFAM" id="SSF51182">
    <property type="entry name" value="RmlC-like cupins"/>
    <property type="match status" value="1"/>
</dbReference>
<feature type="domain" description="Pectinesterase catalytic" evidence="9">
    <location>
        <begin position="164"/>
        <end position="265"/>
    </location>
</feature>
<dbReference type="GO" id="GO:0042545">
    <property type="term" value="P:cell wall modification"/>
    <property type="evidence" value="ECO:0007669"/>
    <property type="project" value="InterPro"/>
</dbReference>
<dbReference type="InterPro" id="IPR027449">
    <property type="entry name" value="KduI_N"/>
</dbReference>
<dbReference type="Pfam" id="PF01095">
    <property type="entry name" value="Pectinesterase"/>
    <property type="match status" value="2"/>
</dbReference>
<feature type="binding site" evidence="8">
    <location>
        <position position="529"/>
    </location>
    <ligand>
        <name>Zn(2+)</name>
        <dbReference type="ChEBI" id="CHEBI:29105"/>
    </ligand>
</feature>
<comment type="similarity">
    <text evidence="2 8">Belongs to the KduI family.</text>
</comment>
<proteinExistence type="inferred from homology"/>
<dbReference type="EMBL" id="JAHLFP010000061">
    <property type="protein sequence ID" value="MBU3806627.1"/>
    <property type="molecule type" value="Genomic_DNA"/>
</dbReference>
<dbReference type="PANTHER" id="PTHR38461:SF1">
    <property type="entry name" value="4-DEOXY-L-THREO-5-HEXOSULOSE-URONATE KETOL-ISOMERASE"/>
    <property type="match status" value="1"/>
</dbReference>